<reference evidence="2" key="1">
    <citation type="journal article" date="2022" name="Int. J. Mol. Sci.">
        <title>Draft Genome of Tanacetum Coccineum: Genomic Comparison of Closely Related Tanacetum-Family Plants.</title>
        <authorList>
            <person name="Yamashiro T."/>
            <person name="Shiraishi A."/>
            <person name="Nakayama K."/>
            <person name="Satake H."/>
        </authorList>
    </citation>
    <scope>NUCLEOTIDE SEQUENCE</scope>
</reference>
<sequence>MDFEVTDTLIQQNPEQMDEEITTTAYLNVQENLKLPTEDQVRLKEPASSVGTLSSLQNLDKELSFADQFLVEKSQEDEHEKINTESEVQSMVVTVPIHLDTSFVPLMTTLVIDLIVSQPVFITVQPPLPTSTTTVTAITTTTSLLPPPTQLQQGSSDSILIQRIGELEQHMTDLLQDNLALEERLDKHGSRLYKLENLDIPHQVSKAVDEIVIDVVNWAIQAPLRDRFRDLPEADMQEILHHRMWETKSYKTHEDHKKLYEALEKSMDRDHFEQLLTDLAEARRKKKRRHESLKTPPGSPPPRPPPPLPPAGPYGTSRAFGASGSS</sequence>
<feature type="region of interest" description="Disordered" evidence="1">
    <location>
        <begin position="282"/>
        <end position="326"/>
    </location>
</feature>
<feature type="compositionally biased region" description="Pro residues" evidence="1">
    <location>
        <begin position="297"/>
        <end position="312"/>
    </location>
</feature>
<evidence type="ECO:0000313" key="2">
    <source>
        <dbReference type="EMBL" id="GJS72111.1"/>
    </source>
</evidence>
<keyword evidence="3" id="KW-1185">Reference proteome</keyword>
<dbReference type="EMBL" id="BQNB010010056">
    <property type="protein sequence ID" value="GJS72111.1"/>
    <property type="molecule type" value="Genomic_DNA"/>
</dbReference>
<reference evidence="2" key="2">
    <citation type="submission" date="2022-01" db="EMBL/GenBank/DDBJ databases">
        <authorList>
            <person name="Yamashiro T."/>
            <person name="Shiraishi A."/>
            <person name="Satake H."/>
            <person name="Nakayama K."/>
        </authorList>
    </citation>
    <scope>NUCLEOTIDE SEQUENCE</scope>
</reference>
<gene>
    <name evidence="2" type="ORF">Tco_0704952</name>
</gene>
<organism evidence="2 3">
    <name type="scientific">Tanacetum coccineum</name>
    <dbReference type="NCBI Taxonomy" id="301880"/>
    <lineage>
        <taxon>Eukaryota</taxon>
        <taxon>Viridiplantae</taxon>
        <taxon>Streptophyta</taxon>
        <taxon>Embryophyta</taxon>
        <taxon>Tracheophyta</taxon>
        <taxon>Spermatophyta</taxon>
        <taxon>Magnoliopsida</taxon>
        <taxon>eudicotyledons</taxon>
        <taxon>Gunneridae</taxon>
        <taxon>Pentapetalae</taxon>
        <taxon>asterids</taxon>
        <taxon>campanulids</taxon>
        <taxon>Asterales</taxon>
        <taxon>Asteraceae</taxon>
        <taxon>Asteroideae</taxon>
        <taxon>Anthemideae</taxon>
        <taxon>Anthemidinae</taxon>
        <taxon>Tanacetum</taxon>
    </lineage>
</organism>
<name>A0ABQ4Y427_9ASTR</name>
<accession>A0ABQ4Y427</accession>
<comment type="caution">
    <text evidence="2">The sequence shown here is derived from an EMBL/GenBank/DDBJ whole genome shotgun (WGS) entry which is preliminary data.</text>
</comment>
<dbReference type="Proteomes" id="UP001151760">
    <property type="component" value="Unassembled WGS sequence"/>
</dbReference>
<evidence type="ECO:0000313" key="3">
    <source>
        <dbReference type="Proteomes" id="UP001151760"/>
    </source>
</evidence>
<proteinExistence type="predicted"/>
<evidence type="ECO:0000256" key="1">
    <source>
        <dbReference type="SAM" id="MobiDB-lite"/>
    </source>
</evidence>
<protein>
    <submittedName>
        <fullName evidence="2">Uncharacterized protein</fullName>
    </submittedName>
</protein>